<feature type="domain" description="EF-hand" evidence="3">
    <location>
        <begin position="150"/>
        <end position="185"/>
    </location>
</feature>
<dbReference type="PANTHER" id="PTHR13369">
    <property type="match status" value="1"/>
</dbReference>
<protein>
    <submittedName>
        <fullName evidence="4">tRNA methyltransferase</fullName>
    </submittedName>
</protein>
<gene>
    <name evidence="4" type="ORF">SO694_00088157</name>
</gene>
<dbReference type="CDD" id="cd02440">
    <property type="entry name" value="AdoMet_MTases"/>
    <property type="match status" value="1"/>
</dbReference>
<reference evidence="4 5" key="1">
    <citation type="submission" date="2024-03" db="EMBL/GenBank/DDBJ databases">
        <title>Aureococcus anophagefferens CCMP1851 and Kratosvirus quantuckense: Draft genome of a second virus-susceptible host strain in the model system.</title>
        <authorList>
            <person name="Chase E."/>
            <person name="Truchon A.R."/>
            <person name="Schepens W."/>
            <person name="Wilhelm S.W."/>
        </authorList>
    </citation>
    <scope>NUCLEOTIDE SEQUENCE [LARGE SCALE GENOMIC DNA]</scope>
    <source>
        <strain evidence="4 5">CCMP1851</strain>
    </source>
</reference>
<dbReference type="PANTHER" id="PTHR13369:SF0">
    <property type="entry name" value="GLUTATHIONE S-TRANSFERASE C-TERMINAL DOMAIN-CONTAINING PROTEIN"/>
    <property type="match status" value="1"/>
</dbReference>
<dbReference type="Pfam" id="PF13499">
    <property type="entry name" value="EF-hand_7"/>
    <property type="match status" value="2"/>
</dbReference>
<evidence type="ECO:0000256" key="2">
    <source>
        <dbReference type="SAM" id="MobiDB-lite"/>
    </source>
</evidence>
<evidence type="ECO:0000313" key="4">
    <source>
        <dbReference type="EMBL" id="KAK7247730.1"/>
    </source>
</evidence>
<dbReference type="Gene3D" id="1.10.238.10">
    <property type="entry name" value="EF-hand"/>
    <property type="match status" value="2"/>
</dbReference>
<accession>A0ABR1G3B1</accession>
<dbReference type="PROSITE" id="PS50222">
    <property type="entry name" value="EF_HAND_2"/>
    <property type="match status" value="4"/>
</dbReference>
<dbReference type="Pfam" id="PF13679">
    <property type="entry name" value="Methyltransf_32"/>
    <property type="match status" value="1"/>
</dbReference>
<comment type="caution">
    <text evidence="4">The sequence shown here is derived from an EMBL/GenBank/DDBJ whole genome shotgun (WGS) entry which is preliminary data.</text>
</comment>
<dbReference type="Gene3D" id="3.40.50.150">
    <property type="entry name" value="Vaccinia Virus protein VP39"/>
    <property type="match status" value="1"/>
</dbReference>
<dbReference type="SMART" id="SM00054">
    <property type="entry name" value="EFh"/>
    <property type="match status" value="4"/>
</dbReference>
<keyword evidence="5" id="KW-1185">Reference proteome</keyword>
<dbReference type="InterPro" id="IPR025714">
    <property type="entry name" value="Methyltranfer_dom"/>
</dbReference>
<feature type="compositionally biased region" description="Low complexity" evidence="2">
    <location>
        <begin position="453"/>
        <end position="467"/>
    </location>
</feature>
<dbReference type="GO" id="GO:0008168">
    <property type="term" value="F:methyltransferase activity"/>
    <property type="evidence" value="ECO:0007669"/>
    <property type="project" value="UniProtKB-KW"/>
</dbReference>
<name>A0ABR1G3B1_AURAN</name>
<sequence>MAPATPPSMDVSAAKDLDETELRGIALKIDRALAREFRRRGVHSSIAGNFKRMFKEIDVDGSNRITLKELDEAVRIRLGLGEELISRGELLSLWKYVDEDRSGELTPDEFQSALYLFKISTWPDYSHVEHQRALSACLATMNGAADKWHKAGGNWFKIFRRMDTDESGSMGFEEIEAVVRTSFPGLNLKPEELGDEAVRGLWKALDVDRSGLISVQEFMIFMRRHAKHHEVLAYGGVPADKLRSSKIRSFDRSLTLSRIGGKPSLLPRTPDPRRRAATAGSRRGSPRGPPRAPAAPDGASGAFARRATAAAPAPAAALAAPAAALASPGPASPGRSLAARSVDSPYSLAGSWSAPAISAEPLRQTDGDGGLLALRLRGDVHVRVSNLPWTTSVASVEASLRTACDRVNIAPHGIEVKGVDRRRKRDAQKQHGGSARLSFAEGDDARAWPPWTGARSSGRTASAARPRGPGGRLGGDAADADPARAGGSGRARAARKRLAVEAFGAVLPALLAGSARRRCVDVGAGTGNLAVPLGLWALDEVVAVDINGETLRLLEARAGANVRALEADAAALTVRDTDCVVSLHACGAVSDLAMDAALDAQIPFAISPCCLGKSLTDRAVVGGRMPRTSAQRAARPSNVEYPRSRWLASELEDASEWGVLAAAADYGVGADDDDDVARVQRRAKRVVETDRLAYAAERGYVVRLLDLPADDPRYPKRELLLGAPRGSPAAAAIANLPTAAPRYAA</sequence>
<proteinExistence type="predicted"/>
<keyword evidence="4" id="KW-0489">Methyltransferase</keyword>
<dbReference type="InterPro" id="IPR002048">
    <property type="entry name" value="EF_hand_dom"/>
</dbReference>
<feature type="domain" description="EF-hand" evidence="3">
    <location>
        <begin position="193"/>
        <end position="228"/>
    </location>
</feature>
<dbReference type="SUPFAM" id="SSF53335">
    <property type="entry name" value="S-adenosyl-L-methionine-dependent methyltransferases"/>
    <property type="match status" value="1"/>
</dbReference>
<organism evidence="4 5">
    <name type="scientific">Aureococcus anophagefferens</name>
    <name type="common">Harmful bloom alga</name>
    <dbReference type="NCBI Taxonomy" id="44056"/>
    <lineage>
        <taxon>Eukaryota</taxon>
        <taxon>Sar</taxon>
        <taxon>Stramenopiles</taxon>
        <taxon>Ochrophyta</taxon>
        <taxon>Pelagophyceae</taxon>
        <taxon>Pelagomonadales</taxon>
        <taxon>Pelagomonadaceae</taxon>
        <taxon>Aureococcus</taxon>
    </lineage>
</organism>
<evidence type="ECO:0000313" key="5">
    <source>
        <dbReference type="Proteomes" id="UP001363151"/>
    </source>
</evidence>
<evidence type="ECO:0000259" key="3">
    <source>
        <dbReference type="PROSITE" id="PS50222"/>
    </source>
</evidence>
<dbReference type="SUPFAM" id="SSF47473">
    <property type="entry name" value="EF-hand"/>
    <property type="match status" value="1"/>
</dbReference>
<feature type="domain" description="EF-hand" evidence="3">
    <location>
        <begin position="85"/>
        <end position="120"/>
    </location>
</feature>
<dbReference type="InterPro" id="IPR018247">
    <property type="entry name" value="EF_Hand_1_Ca_BS"/>
</dbReference>
<dbReference type="EMBL" id="JBBJCI010000128">
    <property type="protein sequence ID" value="KAK7247730.1"/>
    <property type="molecule type" value="Genomic_DNA"/>
</dbReference>
<feature type="region of interest" description="Disordered" evidence="2">
    <location>
        <begin position="418"/>
        <end position="489"/>
    </location>
</feature>
<dbReference type="PROSITE" id="PS00018">
    <property type="entry name" value="EF_HAND_1"/>
    <property type="match status" value="4"/>
</dbReference>
<feature type="domain" description="EF-hand" evidence="3">
    <location>
        <begin position="45"/>
        <end position="80"/>
    </location>
</feature>
<feature type="compositionally biased region" description="Low complexity" evidence="2">
    <location>
        <begin position="294"/>
        <end position="306"/>
    </location>
</feature>
<keyword evidence="4" id="KW-0808">Transferase</keyword>
<evidence type="ECO:0000256" key="1">
    <source>
        <dbReference type="ARBA" id="ARBA00022837"/>
    </source>
</evidence>
<dbReference type="InterPro" id="IPR011992">
    <property type="entry name" value="EF-hand-dom_pair"/>
</dbReference>
<feature type="region of interest" description="Disordered" evidence="2">
    <location>
        <begin position="259"/>
        <end position="306"/>
    </location>
</feature>
<dbReference type="CDD" id="cd00051">
    <property type="entry name" value="EFh"/>
    <property type="match status" value="1"/>
</dbReference>
<dbReference type="GO" id="GO:0032259">
    <property type="term" value="P:methylation"/>
    <property type="evidence" value="ECO:0007669"/>
    <property type="project" value="UniProtKB-KW"/>
</dbReference>
<dbReference type="Proteomes" id="UP001363151">
    <property type="component" value="Unassembled WGS sequence"/>
</dbReference>
<dbReference type="InterPro" id="IPR029063">
    <property type="entry name" value="SAM-dependent_MTases_sf"/>
</dbReference>
<keyword evidence="1" id="KW-0106">Calcium</keyword>